<keyword evidence="5" id="KW-0255">Endonuclease</keyword>
<organism evidence="5 6">
    <name type="scientific">Variovorax paradoxus (strain EPS)</name>
    <dbReference type="NCBI Taxonomy" id="595537"/>
    <lineage>
        <taxon>Bacteria</taxon>
        <taxon>Pseudomonadati</taxon>
        <taxon>Pseudomonadota</taxon>
        <taxon>Betaproteobacteria</taxon>
        <taxon>Burkholderiales</taxon>
        <taxon>Comamonadaceae</taxon>
        <taxon>Variovorax</taxon>
    </lineage>
</organism>
<proteinExistence type="predicted"/>
<evidence type="ECO:0000259" key="3">
    <source>
        <dbReference type="Pfam" id="PF01396"/>
    </source>
</evidence>
<evidence type="ECO:0000313" key="5">
    <source>
        <dbReference type="EMBL" id="ADU38336.1"/>
    </source>
</evidence>
<protein>
    <submittedName>
        <fullName evidence="5">Restriction endonuclease</fullName>
    </submittedName>
</protein>
<feature type="region of interest" description="Disordered" evidence="1">
    <location>
        <begin position="95"/>
        <end position="131"/>
    </location>
</feature>
<keyword evidence="2" id="KW-0812">Transmembrane</keyword>
<keyword evidence="5" id="KW-0378">Hydrolase</keyword>
<dbReference type="InterPro" id="IPR052906">
    <property type="entry name" value="Type_IV_Methyl-Rstrct_Enzyme"/>
</dbReference>
<evidence type="ECO:0000313" key="6">
    <source>
        <dbReference type="Proteomes" id="UP000008917"/>
    </source>
</evidence>
<dbReference type="Pfam" id="PF04471">
    <property type="entry name" value="Mrr_cat"/>
    <property type="match status" value="1"/>
</dbReference>
<dbReference type="SUPFAM" id="SSF57783">
    <property type="entry name" value="Zinc beta-ribbon"/>
    <property type="match status" value="1"/>
</dbReference>
<dbReference type="GO" id="GO:0003677">
    <property type="term" value="F:DNA binding"/>
    <property type="evidence" value="ECO:0007669"/>
    <property type="project" value="InterPro"/>
</dbReference>
<dbReference type="Pfam" id="PF01396">
    <property type="entry name" value="Zn_ribbon_Top1"/>
    <property type="match status" value="1"/>
</dbReference>
<dbReference type="AlphaFoldDB" id="E6V740"/>
<gene>
    <name evidence="5" type="ordered locus">Varpa_4166</name>
</gene>
<dbReference type="InterPro" id="IPR007560">
    <property type="entry name" value="Restrct_endonuc_IV_Mrr"/>
</dbReference>
<dbReference type="KEGG" id="vpe:Varpa_4166"/>
<dbReference type="GO" id="GO:0009307">
    <property type="term" value="P:DNA restriction-modification system"/>
    <property type="evidence" value="ECO:0007669"/>
    <property type="project" value="InterPro"/>
</dbReference>
<dbReference type="PANTHER" id="PTHR30015:SF7">
    <property type="entry name" value="TYPE IV METHYL-DIRECTED RESTRICTION ENZYME ECOKMRR"/>
    <property type="match status" value="1"/>
</dbReference>
<dbReference type="OrthoDB" id="5782056at2"/>
<dbReference type="InterPro" id="IPR011856">
    <property type="entry name" value="tRNA_endonuc-like_dom_sf"/>
</dbReference>
<feature type="transmembrane region" description="Helical" evidence="2">
    <location>
        <begin position="21"/>
        <end position="40"/>
    </location>
</feature>
<feature type="transmembrane region" description="Helical" evidence="2">
    <location>
        <begin position="55"/>
        <end position="73"/>
    </location>
</feature>
<dbReference type="SUPFAM" id="SSF52980">
    <property type="entry name" value="Restriction endonuclease-like"/>
    <property type="match status" value="1"/>
</dbReference>
<dbReference type="RefSeq" id="WP_013542548.1">
    <property type="nucleotide sequence ID" value="NC_014931.1"/>
</dbReference>
<dbReference type="GO" id="GO:0015666">
    <property type="term" value="F:restriction endodeoxyribonuclease activity"/>
    <property type="evidence" value="ECO:0007669"/>
    <property type="project" value="TreeGrafter"/>
</dbReference>
<keyword evidence="5" id="KW-0540">Nuclease</keyword>
<dbReference type="GO" id="GO:0006265">
    <property type="term" value="P:DNA topological change"/>
    <property type="evidence" value="ECO:0007669"/>
    <property type="project" value="InterPro"/>
</dbReference>
<dbReference type="STRING" id="595537.Varpa_4166"/>
<dbReference type="EMBL" id="CP002417">
    <property type="protein sequence ID" value="ADU38336.1"/>
    <property type="molecule type" value="Genomic_DNA"/>
</dbReference>
<feature type="domain" description="Restriction endonuclease type IV Mrr" evidence="4">
    <location>
        <begin position="140"/>
        <end position="251"/>
    </location>
</feature>
<accession>E6V740</accession>
<feature type="domain" description="DNA topoisomerase type IA zn finger" evidence="3">
    <location>
        <begin position="275"/>
        <end position="305"/>
    </location>
</feature>
<dbReference type="HOGENOM" id="CLU_050636_1_0_4"/>
<dbReference type="Gene3D" id="3.30.65.10">
    <property type="entry name" value="Bacterial Topoisomerase I, domain 1"/>
    <property type="match status" value="1"/>
</dbReference>
<dbReference type="InterPro" id="IPR011335">
    <property type="entry name" value="Restrct_endonuc-II-like"/>
</dbReference>
<evidence type="ECO:0000259" key="4">
    <source>
        <dbReference type="Pfam" id="PF04471"/>
    </source>
</evidence>
<evidence type="ECO:0000256" key="1">
    <source>
        <dbReference type="SAM" id="MobiDB-lite"/>
    </source>
</evidence>
<reference evidence="5 6" key="2">
    <citation type="journal article" date="2013" name="Genome Announc.">
        <title>Genome of the Root-Associated Plant Growth-Promoting Bacterium Variovorax paradoxus Strain EPS.</title>
        <authorList>
            <person name="Han J.I."/>
            <person name="Spain J.C."/>
            <person name="Leadbetter J.R."/>
            <person name="Ovchinnikova G."/>
            <person name="Goodwin L.A."/>
            <person name="Han C.S."/>
            <person name="Woyke T."/>
            <person name="Davenport K.W."/>
            <person name="Orwin P.M."/>
        </authorList>
    </citation>
    <scope>NUCLEOTIDE SEQUENCE [LARGE SCALE GENOMIC DNA]</scope>
    <source>
        <strain evidence="5 6">EPS</strain>
    </source>
</reference>
<keyword evidence="2" id="KW-1133">Transmembrane helix</keyword>
<dbReference type="GO" id="GO:0005694">
    <property type="term" value="C:chromosome"/>
    <property type="evidence" value="ECO:0007669"/>
    <property type="project" value="InterPro"/>
</dbReference>
<dbReference type="PANTHER" id="PTHR30015">
    <property type="entry name" value="MRR RESTRICTION SYSTEM PROTEIN"/>
    <property type="match status" value="1"/>
</dbReference>
<keyword evidence="2" id="KW-0472">Membrane</keyword>
<dbReference type="GO" id="GO:0003916">
    <property type="term" value="F:DNA topoisomerase activity"/>
    <property type="evidence" value="ECO:0007669"/>
    <property type="project" value="InterPro"/>
</dbReference>
<reference evidence="6" key="1">
    <citation type="submission" date="2010-12" db="EMBL/GenBank/DDBJ databases">
        <title>Complete sequence of Variovorax paradoxus EPS.</title>
        <authorList>
            <consortium name="US DOE Joint Genome Institute"/>
            <person name="Lucas S."/>
            <person name="Copeland A."/>
            <person name="Lapidus A."/>
            <person name="Cheng J.-F."/>
            <person name="Goodwin L."/>
            <person name="Pitluck S."/>
            <person name="Teshima H."/>
            <person name="Detter J.C."/>
            <person name="Han C."/>
            <person name="Tapia R."/>
            <person name="Land M."/>
            <person name="Hauser L."/>
            <person name="Kyrpides N."/>
            <person name="Ivanova N."/>
            <person name="Ovchinnikova G."/>
            <person name="Orwin P."/>
            <person name="Han J.-I.G."/>
            <person name="Woyke T."/>
        </authorList>
    </citation>
    <scope>NUCLEOTIDE SEQUENCE [LARGE SCALE GENOMIC DNA]</scope>
    <source>
        <strain evidence="6">EPS</strain>
    </source>
</reference>
<feature type="compositionally biased region" description="Low complexity" evidence="1">
    <location>
        <begin position="96"/>
        <end position="105"/>
    </location>
</feature>
<dbReference type="InterPro" id="IPR013498">
    <property type="entry name" value="Topo_IA_Znf"/>
</dbReference>
<dbReference type="Proteomes" id="UP000008917">
    <property type="component" value="Chromosome"/>
</dbReference>
<name>E6V740_VARPE</name>
<evidence type="ECO:0000256" key="2">
    <source>
        <dbReference type="SAM" id="Phobius"/>
    </source>
</evidence>
<dbReference type="eggNOG" id="COG1715">
    <property type="taxonomic scope" value="Bacteria"/>
</dbReference>
<sequence length="318" mass="34278">MTKQTRAERRRERARSKLAGNGWTAIIVGVLLLVVLPAFMHGPIIGTLGPALRPAGWTALAIGAALLGLHYLVARKKVVPQAIERTEPSAAAVKVARPMATPPAAARREPVLDSELSQPTPSPSVPAPAQQQQWSPAVLAAIEWRRFEALCEALYAQAGFTTRSQSHGADGGIDIWLHSKHSDVPRIVQCKHWRSKPVGVKEMREFLGVMASHQLKTGTYVTSSTFSADATAFAKANGIHAQDGAALLKLIGQRTPEQQAALLAVAYEGEYWRPTCASCGTKMVERNSSKNEGSFWGCANYPKCRGRTIPKSKASATV</sequence>
<dbReference type="Gene3D" id="3.40.1350.10">
    <property type="match status" value="1"/>
</dbReference>